<evidence type="ECO:0000313" key="4">
    <source>
        <dbReference type="Proteomes" id="UP000095552"/>
    </source>
</evidence>
<dbReference type="STRING" id="1563681.BFP71_12400"/>
<comment type="caution">
    <text evidence="3">The sequence shown here is derived from an EMBL/GenBank/DDBJ whole genome shotgun (WGS) entry which is preliminary data.</text>
</comment>
<evidence type="ECO:0000313" key="3">
    <source>
        <dbReference type="EMBL" id="OEK04278.1"/>
    </source>
</evidence>
<reference evidence="3 4" key="1">
    <citation type="submission" date="2016-08" db="EMBL/GenBank/DDBJ databases">
        <title>Draft genome of Fabibacter sp. strain SK-8.</title>
        <authorList>
            <person name="Wong S.-K."/>
            <person name="Hamasaki K."/>
            <person name="Yoshizawa S."/>
        </authorList>
    </citation>
    <scope>NUCLEOTIDE SEQUENCE [LARGE SCALE GENOMIC DNA]</scope>
    <source>
        <strain evidence="3 4">SK-8</strain>
    </source>
</reference>
<feature type="chain" id="PRO_5009185706" description="M23ase beta-sheet core domain-containing protein" evidence="1">
    <location>
        <begin position="21"/>
        <end position="631"/>
    </location>
</feature>
<dbReference type="AlphaFoldDB" id="A0A1E5SYR8"/>
<dbReference type="PANTHER" id="PTHR21666">
    <property type="entry name" value="PEPTIDASE-RELATED"/>
    <property type="match status" value="1"/>
</dbReference>
<evidence type="ECO:0000259" key="2">
    <source>
        <dbReference type="Pfam" id="PF01551"/>
    </source>
</evidence>
<protein>
    <recommendedName>
        <fullName evidence="2">M23ase beta-sheet core domain-containing protein</fullName>
    </recommendedName>
</protein>
<organism evidence="3 4">
    <name type="scientific">Roseivirga misakiensis</name>
    <dbReference type="NCBI Taxonomy" id="1563681"/>
    <lineage>
        <taxon>Bacteria</taxon>
        <taxon>Pseudomonadati</taxon>
        <taxon>Bacteroidota</taxon>
        <taxon>Cytophagia</taxon>
        <taxon>Cytophagales</taxon>
        <taxon>Roseivirgaceae</taxon>
        <taxon>Roseivirga</taxon>
    </lineage>
</organism>
<feature type="signal peptide" evidence="1">
    <location>
        <begin position="1"/>
        <end position="20"/>
    </location>
</feature>
<dbReference type="EMBL" id="MDGQ01000005">
    <property type="protein sequence ID" value="OEK04278.1"/>
    <property type="molecule type" value="Genomic_DNA"/>
</dbReference>
<dbReference type="Gene3D" id="2.70.70.10">
    <property type="entry name" value="Glucose Permease (Domain IIA)"/>
    <property type="match status" value="1"/>
</dbReference>
<evidence type="ECO:0000256" key="1">
    <source>
        <dbReference type="SAM" id="SignalP"/>
    </source>
</evidence>
<name>A0A1E5SYR8_9BACT</name>
<dbReference type="GO" id="GO:0004222">
    <property type="term" value="F:metalloendopeptidase activity"/>
    <property type="evidence" value="ECO:0007669"/>
    <property type="project" value="TreeGrafter"/>
</dbReference>
<dbReference type="SUPFAM" id="SSF51261">
    <property type="entry name" value="Duplicated hybrid motif"/>
    <property type="match status" value="1"/>
</dbReference>
<accession>A0A1E5SYR8</accession>
<dbReference type="InterPro" id="IPR011055">
    <property type="entry name" value="Dup_hybrid_motif"/>
</dbReference>
<sequence>MKSDKLFLFLFLLLTNGLHAQYQGIEKDYFDFPIKPDQINYLSGTMGELRSSHFHAGLDIKTAGKEGLKVYTSAAGYVSRIRIGTGGYGNCIYVQHPNGTTTVYAHLQSFNPIIAAYALKEQYRRKSFAVNLFPKRGALTLKQGEVLGFSGNSGSSTGPHLHFEIRGANQEVLDPLRIGFSEISDNIAPAVQKVALKAMDIQSRVSDQFGRFEFNLARNGNNFSIKDTIEVLGRIGLELYTFDQLDGAANKNGVPLIDLYVNDELYFEQNIDSINFSQQKNILIHTNYQAQKESRRRFNKLYIDDGNSLKFYDEVVNDGILNVEAGEVLSIRGELKDAYGNESTVQFTLKGKSRPEQVDVEILKKGDTYIQDNTLIFYSERDSLLNKITLSNQEGSLLLEPTYYNTETNVYLIDLRKFLPQSVTFKNNTTPLHFADRIPAANEYAFLGDTYSLSFSKTSLFDTVYIRARHYLDKENKEVFEVDEDIHPLRGAINAEFQPLGQYDELDKYHVYNISNPRRPSFIGGKYKENRFVFSFRSFGTYTVLKDEVPPTIKKRSLKNGRISFTIKDSLSGISSIEAKINGQWILMKYEPKRSLIWSERLDKNKPLFGEFELRVSDNAGNESIFKQKIE</sequence>
<dbReference type="CDD" id="cd12797">
    <property type="entry name" value="M23_peptidase"/>
    <property type="match status" value="1"/>
</dbReference>
<feature type="domain" description="M23ase beta-sheet core" evidence="2">
    <location>
        <begin position="140"/>
        <end position="173"/>
    </location>
</feature>
<dbReference type="RefSeq" id="WP_069835783.1">
    <property type="nucleotide sequence ID" value="NZ_MDGQ01000005.1"/>
</dbReference>
<feature type="domain" description="M23ase beta-sheet core" evidence="2">
    <location>
        <begin position="54"/>
        <end position="111"/>
    </location>
</feature>
<keyword evidence="4" id="KW-1185">Reference proteome</keyword>
<dbReference type="InterPro" id="IPR050570">
    <property type="entry name" value="Cell_wall_metabolism_enzyme"/>
</dbReference>
<dbReference type="PANTHER" id="PTHR21666:SF270">
    <property type="entry name" value="MUREIN HYDROLASE ACTIVATOR ENVC"/>
    <property type="match status" value="1"/>
</dbReference>
<proteinExistence type="predicted"/>
<dbReference type="OrthoDB" id="9810477at2"/>
<keyword evidence="1" id="KW-0732">Signal</keyword>
<gene>
    <name evidence="3" type="ORF">BFP71_12400</name>
</gene>
<dbReference type="Pfam" id="PF01551">
    <property type="entry name" value="Peptidase_M23"/>
    <property type="match status" value="2"/>
</dbReference>
<dbReference type="Proteomes" id="UP000095552">
    <property type="component" value="Unassembled WGS sequence"/>
</dbReference>
<dbReference type="InterPro" id="IPR016047">
    <property type="entry name" value="M23ase_b-sheet_dom"/>
</dbReference>